<sequence>MNFWTKDDGFIGGIYKITATSALIFSVWAYFNTIHPVFQKEKELQTAQLVIKDLEVRRADISKDIEELQIEVSNKELELAKANDILIKTREYADEKTKEMERFQQKMNLLNKHLVQTRKEAVQTILSAALDKISKRHLDLYIAEKYRGEVSDFDLKTYTLQLAKDKMSRIDEKHVEYSAYNVLYLFAKTELEDNVNDYKPAFQVIIFAETNVKARAIVIGLNA</sequence>
<evidence type="ECO:0000313" key="3">
    <source>
        <dbReference type="EMBL" id="GLS92041.1"/>
    </source>
</evidence>
<feature type="transmembrane region" description="Helical" evidence="2">
    <location>
        <begin position="12"/>
        <end position="31"/>
    </location>
</feature>
<dbReference type="Proteomes" id="UP001157353">
    <property type="component" value="Unassembled WGS sequence"/>
</dbReference>
<dbReference type="EMBL" id="BSPQ01000018">
    <property type="protein sequence ID" value="GLS92041.1"/>
    <property type="molecule type" value="Genomic_DNA"/>
</dbReference>
<evidence type="ECO:0000313" key="4">
    <source>
        <dbReference type="Proteomes" id="UP001157353"/>
    </source>
</evidence>
<keyword evidence="2" id="KW-1133">Transmembrane helix</keyword>
<keyword evidence="2" id="KW-0812">Transmembrane</keyword>
<keyword evidence="1" id="KW-0175">Coiled coil</keyword>
<name>A0ABQ6E4X2_9GAMM</name>
<comment type="caution">
    <text evidence="3">The sequence shown here is derived from an EMBL/GenBank/DDBJ whole genome shotgun (WGS) entry which is preliminary data.</text>
</comment>
<evidence type="ECO:0000256" key="1">
    <source>
        <dbReference type="SAM" id="Coils"/>
    </source>
</evidence>
<keyword evidence="4" id="KW-1185">Reference proteome</keyword>
<gene>
    <name evidence="3" type="ORF">GCM10007916_31110</name>
</gene>
<evidence type="ECO:0000256" key="2">
    <source>
        <dbReference type="SAM" id="Phobius"/>
    </source>
</evidence>
<feature type="coiled-coil region" evidence="1">
    <location>
        <begin position="51"/>
        <end position="120"/>
    </location>
</feature>
<keyword evidence="2" id="KW-0472">Membrane</keyword>
<accession>A0ABQ6E4X2</accession>
<dbReference type="RefSeq" id="WP_284205137.1">
    <property type="nucleotide sequence ID" value="NZ_BSPQ01000018.1"/>
</dbReference>
<organism evidence="3 4">
    <name type="scientific">Psychromonas marina</name>
    <dbReference type="NCBI Taxonomy" id="88364"/>
    <lineage>
        <taxon>Bacteria</taxon>
        <taxon>Pseudomonadati</taxon>
        <taxon>Pseudomonadota</taxon>
        <taxon>Gammaproteobacteria</taxon>
        <taxon>Alteromonadales</taxon>
        <taxon>Psychromonadaceae</taxon>
        <taxon>Psychromonas</taxon>
    </lineage>
</organism>
<reference evidence="4" key="1">
    <citation type="journal article" date="2019" name="Int. J. Syst. Evol. Microbiol.">
        <title>The Global Catalogue of Microorganisms (GCM) 10K type strain sequencing project: providing services to taxonomists for standard genome sequencing and annotation.</title>
        <authorList>
            <consortium name="The Broad Institute Genomics Platform"/>
            <consortium name="The Broad Institute Genome Sequencing Center for Infectious Disease"/>
            <person name="Wu L."/>
            <person name="Ma J."/>
        </authorList>
    </citation>
    <scope>NUCLEOTIDE SEQUENCE [LARGE SCALE GENOMIC DNA]</scope>
    <source>
        <strain evidence="4">NBRC 103166</strain>
    </source>
</reference>
<protein>
    <submittedName>
        <fullName evidence="3">Uncharacterized protein</fullName>
    </submittedName>
</protein>
<proteinExistence type="predicted"/>